<gene>
    <name evidence="5" type="ORF">GQ43DRAFT_438778</name>
</gene>
<comment type="caution">
    <text evidence="5">The sequence shown here is derived from an EMBL/GenBank/DDBJ whole genome shotgun (WGS) entry which is preliminary data.</text>
</comment>
<evidence type="ECO:0000313" key="5">
    <source>
        <dbReference type="EMBL" id="KAF2203457.1"/>
    </source>
</evidence>
<dbReference type="AlphaFoldDB" id="A0A9P4JU98"/>
<evidence type="ECO:0000256" key="2">
    <source>
        <dbReference type="ARBA" id="ARBA00023242"/>
    </source>
</evidence>
<dbReference type="Proteomes" id="UP000799536">
    <property type="component" value="Unassembled WGS sequence"/>
</dbReference>
<dbReference type="InterPro" id="IPR000637">
    <property type="entry name" value="HMGI/Y_DNA-bd_CS"/>
</dbReference>
<dbReference type="GO" id="GO:0006355">
    <property type="term" value="P:regulation of DNA-templated transcription"/>
    <property type="evidence" value="ECO:0007669"/>
    <property type="project" value="InterPro"/>
</dbReference>
<name>A0A9P4JU98_9PLEO</name>
<organism evidence="5 6">
    <name type="scientific">Delitschia confertaspora ATCC 74209</name>
    <dbReference type="NCBI Taxonomy" id="1513339"/>
    <lineage>
        <taxon>Eukaryota</taxon>
        <taxon>Fungi</taxon>
        <taxon>Dikarya</taxon>
        <taxon>Ascomycota</taxon>
        <taxon>Pezizomycotina</taxon>
        <taxon>Dothideomycetes</taxon>
        <taxon>Pleosporomycetidae</taxon>
        <taxon>Pleosporales</taxon>
        <taxon>Delitschiaceae</taxon>
        <taxon>Delitschia</taxon>
    </lineage>
</organism>
<feature type="transmembrane region" description="Helical" evidence="4">
    <location>
        <begin position="357"/>
        <end position="378"/>
    </location>
</feature>
<accession>A0A9P4JU98</accession>
<evidence type="ECO:0000313" key="6">
    <source>
        <dbReference type="Proteomes" id="UP000799536"/>
    </source>
</evidence>
<feature type="transmembrane region" description="Helical" evidence="4">
    <location>
        <begin position="20"/>
        <end position="42"/>
    </location>
</feature>
<feature type="transmembrane region" description="Helical" evidence="4">
    <location>
        <begin position="173"/>
        <end position="201"/>
    </location>
</feature>
<dbReference type="GO" id="GO:0005634">
    <property type="term" value="C:nucleus"/>
    <property type="evidence" value="ECO:0007669"/>
    <property type="project" value="UniProtKB-SubCell"/>
</dbReference>
<protein>
    <submittedName>
        <fullName evidence="5">Uncharacterized protein</fullName>
    </submittedName>
</protein>
<dbReference type="PROSITE" id="PS00354">
    <property type="entry name" value="HMGI_Y"/>
    <property type="match status" value="1"/>
</dbReference>
<sequence length="542" mass="59112">MAPIEAEALSHTNVRPVLQFASQLVVNSGLTSYILFNIWHAAKTIPPLANTRSQSSIRRRHAFTFAMLGLLSLASVTTFGVAWRVLSYLAWADHEKHNHPPSLWSGWYGTGEEGVGNWRLGDWMRDVDLRKMTDAVAVGSTEGFAWTSQWYNGLVASALFMGVEGYRRNLPGALIAAFVALGQFGSLGFALNLFLITLLYIPVPLQRVSPLSPDRLSTPKPFFYWLPVIGAFGLLHYMRVLFNQGSDIAGLLNLYWGFPYFLAFAKQIAPVGLTDHPTSKAASHRSLSKAFYAVGLTSTLLFWRQLGISFLVNTPTKQDSIYDLIFRPDQQHTNAGRALLGLKTAIHKLRFISGHPVISATSSDILFTTISLCVWAFMRNLDVHDMLSCSVFSFLTGKAQPEKHVAFKEKVEEKPAPEPAAVPEIKITPVKRGRGRPRKNVEAQASGSKASGAVIAGSLRQSSRRKTSGSVEPVQDEDYQPPAEVAEEIDHTEIDRLAAPEDVLHGGEAAALGLFFTFVGGLGQLAASVLGAEAVGGAHGTV</sequence>
<proteinExistence type="predicted"/>
<feature type="transmembrane region" description="Helical" evidence="4">
    <location>
        <begin position="248"/>
        <end position="269"/>
    </location>
</feature>
<keyword evidence="6" id="KW-1185">Reference proteome</keyword>
<dbReference type="EMBL" id="ML993902">
    <property type="protein sequence ID" value="KAF2203457.1"/>
    <property type="molecule type" value="Genomic_DNA"/>
</dbReference>
<evidence type="ECO:0000256" key="3">
    <source>
        <dbReference type="SAM" id="MobiDB-lite"/>
    </source>
</evidence>
<keyword evidence="2" id="KW-0539">Nucleus</keyword>
<reference evidence="5" key="1">
    <citation type="journal article" date="2020" name="Stud. Mycol.">
        <title>101 Dothideomycetes genomes: a test case for predicting lifestyles and emergence of pathogens.</title>
        <authorList>
            <person name="Haridas S."/>
            <person name="Albert R."/>
            <person name="Binder M."/>
            <person name="Bloem J."/>
            <person name="Labutti K."/>
            <person name="Salamov A."/>
            <person name="Andreopoulos B."/>
            <person name="Baker S."/>
            <person name="Barry K."/>
            <person name="Bills G."/>
            <person name="Bluhm B."/>
            <person name="Cannon C."/>
            <person name="Castanera R."/>
            <person name="Culley D."/>
            <person name="Daum C."/>
            <person name="Ezra D."/>
            <person name="Gonzalez J."/>
            <person name="Henrissat B."/>
            <person name="Kuo A."/>
            <person name="Liang C."/>
            <person name="Lipzen A."/>
            <person name="Lutzoni F."/>
            <person name="Magnuson J."/>
            <person name="Mondo S."/>
            <person name="Nolan M."/>
            <person name="Ohm R."/>
            <person name="Pangilinan J."/>
            <person name="Park H.-J."/>
            <person name="Ramirez L."/>
            <person name="Alfaro M."/>
            <person name="Sun H."/>
            <person name="Tritt A."/>
            <person name="Yoshinaga Y."/>
            <person name="Zwiers L.-H."/>
            <person name="Turgeon B."/>
            <person name="Goodwin S."/>
            <person name="Spatafora J."/>
            <person name="Crous P."/>
            <person name="Grigoriev I."/>
        </authorList>
    </citation>
    <scope>NUCLEOTIDE SEQUENCE</scope>
    <source>
        <strain evidence="5">ATCC 74209</strain>
    </source>
</reference>
<comment type="subcellular location">
    <subcellularLocation>
        <location evidence="1">Nucleus</location>
    </subcellularLocation>
</comment>
<evidence type="ECO:0000256" key="1">
    <source>
        <dbReference type="ARBA" id="ARBA00004123"/>
    </source>
</evidence>
<dbReference type="OrthoDB" id="2126185at2759"/>
<keyword evidence="4" id="KW-0812">Transmembrane</keyword>
<feature type="transmembrane region" description="Helical" evidence="4">
    <location>
        <begin position="63"/>
        <end position="86"/>
    </location>
</feature>
<feature type="compositionally biased region" description="Basic residues" evidence="3">
    <location>
        <begin position="429"/>
        <end position="438"/>
    </location>
</feature>
<feature type="transmembrane region" description="Helical" evidence="4">
    <location>
        <begin position="290"/>
        <end position="312"/>
    </location>
</feature>
<feature type="transmembrane region" description="Helical" evidence="4">
    <location>
        <begin position="222"/>
        <end position="242"/>
    </location>
</feature>
<feature type="region of interest" description="Disordered" evidence="3">
    <location>
        <begin position="411"/>
        <end position="481"/>
    </location>
</feature>
<keyword evidence="4" id="KW-1133">Transmembrane helix</keyword>
<evidence type="ECO:0000256" key="4">
    <source>
        <dbReference type="SAM" id="Phobius"/>
    </source>
</evidence>
<keyword evidence="4" id="KW-0472">Membrane</keyword>